<dbReference type="EMBL" id="JAIOIV010000127">
    <property type="protein sequence ID" value="MBZ0157786.1"/>
    <property type="molecule type" value="Genomic_DNA"/>
</dbReference>
<feature type="compositionally biased region" description="Basic and acidic residues" evidence="1">
    <location>
        <begin position="72"/>
        <end position="83"/>
    </location>
</feature>
<dbReference type="Proteomes" id="UP000705867">
    <property type="component" value="Unassembled WGS sequence"/>
</dbReference>
<sequence>MKARKRRKAVRSRHRLFLLAAAATLFAFAGFQAYDLIIADIPAAARRDIVIPEVPGSPLRPESDAETMQAAAHDETPRYRASETDYGEEEITGEKGEEILSGLYLSGLRVDTASDYLGDPSGRDPMGSALSTDEGKKLFSPIAIASERAVFPTPAETAGK</sequence>
<evidence type="ECO:0000313" key="4">
    <source>
        <dbReference type="Proteomes" id="UP000705867"/>
    </source>
</evidence>
<organism evidence="3 4">
    <name type="scientific">Candidatus Nitrobium versatile</name>
    <dbReference type="NCBI Taxonomy" id="2884831"/>
    <lineage>
        <taxon>Bacteria</taxon>
        <taxon>Pseudomonadati</taxon>
        <taxon>Nitrospirota</taxon>
        <taxon>Nitrospiria</taxon>
        <taxon>Nitrospirales</taxon>
        <taxon>Nitrospiraceae</taxon>
        <taxon>Candidatus Nitrobium</taxon>
    </lineage>
</organism>
<reference evidence="3" key="1">
    <citation type="journal article" date="2021" name="bioRxiv">
        <title>Unraveling nitrogen, sulfur and carbon metabolic pathways and microbial community transcriptional responses to substrate deprivation and toxicity stresses in a bioreactor mimicking anoxic brackish coastal sediment conditions.</title>
        <authorList>
            <person name="Martins P.D."/>
            <person name="Echeveste M.J."/>
            <person name="Arshad A."/>
            <person name="Kurth J."/>
            <person name="Ouboter H."/>
            <person name="Jetten M.S.M."/>
            <person name="Welte C.U."/>
        </authorList>
    </citation>
    <scope>NUCLEOTIDE SEQUENCE</scope>
    <source>
        <strain evidence="3">MAG_39</strain>
    </source>
</reference>
<proteinExistence type="predicted"/>
<comment type="caution">
    <text evidence="3">The sequence shown here is derived from an EMBL/GenBank/DDBJ whole genome shotgun (WGS) entry which is preliminary data.</text>
</comment>
<gene>
    <name evidence="3" type="ORF">K8I29_16445</name>
</gene>
<evidence type="ECO:0000313" key="3">
    <source>
        <dbReference type="EMBL" id="MBZ0157786.1"/>
    </source>
</evidence>
<evidence type="ECO:0000256" key="2">
    <source>
        <dbReference type="SAM" id="SignalP"/>
    </source>
</evidence>
<dbReference type="AlphaFoldDB" id="A0A953M2K0"/>
<keyword evidence="2" id="KW-0732">Signal</keyword>
<accession>A0A953M2K0</accession>
<feature type="signal peptide" evidence="2">
    <location>
        <begin position="1"/>
        <end position="29"/>
    </location>
</feature>
<evidence type="ECO:0000256" key="1">
    <source>
        <dbReference type="SAM" id="MobiDB-lite"/>
    </source>
</evidence>
<feature type="chain" id="PRO_5036876835" evidence="2">
    <location>
        <begin position="30"/>
        <end position="160"/>
    </location>
</feature>
<protein>
    <submittedName>
        <fullName evidence="3">Uncharacterized protein</fullName>
    </submittedName>
</protein>
<reference evidence="3" key="2">
    <citation type="submission" date="2021-08" db="EMBL/GenBank/DDBJ databases">
        <authorList>
            <person name="Dalcin Martins P."/>
        </authorList>
    </citation>
    <scope>NUCLEOTIDE SEQUENCE</scope>
    <source>
        <strain evidence="3">MAG_39</strain>
    </source>
</reference>
<feature type="region of interest" description="Disordered" evidence="1">
    <location>
        <begin position="55"/>
        <end position="92"/>
    </location>
</feature>
<name>A0A953M2K0_9BACT</name>